<dbReference type="GO" id="GO:0042790">
    <property type="term" value="P:nucleolar large rRNA transcription by RNA polymerase I"/>
    <property type="evidence" value="ECO:0007669"/>
    <property type="project" value="TreeGrafter"/>
</dbReference>
<dbReference type="InterPro" id="IPR048538">
    <property type="entry name" value="Rrn7_cyclin_C"/>
</dbReference>
<dbReference type="GeneID" id="39599577"/>
<keyword evidence="7" id="KW-0238">DNA-binding</keyword>
<keyword evidence="6" id="KW-0805">Transcription regulation</keyword>
<evidence type="ECO:0000256" key="5">
    <source>
        <dbReference type="ARBA" id="ARBA00022833"/>
    </source>
</evidence>
<evidence type="ECO:0000256" key="6">
    <source>
        <dbReference type="ARBA" id="ARBA00023015"/>
    </source>
</evidence>
<dbReference type="InterPro" id="IPR021752">
    <property type="entry name" value="TF_Rrn7_Zf"/>
</dbReference>
<keyword evidence="9" id="KW-0539">Nucleus</keyword>
<organism evidence="14 15">
    <name type="scientific">Byssochlamys spectabilis</name>
    <name type="common">Paecilomyces variotii</name>
    <dbReference type="NCBI Taxonomy" id="264951"/>
    <lineage>
        <taxon>Eukaryota</taxon>
        <taxon>Fungi</taxon>
        <taxon>Dikarya</taxon>
        <taxon>Ascomycota</taxon>
        <taxon>Pezizomycotina</taxon>
        <taxon>Eurotiomycetes</taxon>
        <taxon>Eurotiomycetidae</taxon>
        <taxon>Eurotiales</taxon>
        <taxon>Thermoascaceae</taxon>
        <taxon>Paecilomyces</taxon>
    </lineage>
</organism>
<dbReference type="GO" id="GO:0008270">
    <property type="term" value="F:zinc ion binding"/>
    <property type="evidence" value="ECO:0007669"/>
    <property type="project" value="UniProtKB-KW"/>
</dbReference>
<dbReference type="Pfam" id="PF20644">
    <property type="entry name" value="Rrn7_cyclin_N"/>
    <property type="match status" value="1"/>
</dbReference>
<dbReference type="PANTHER" id="PTHR31576:SF2">
    <property type="entry name" value="TATA BOX-BINDING PROTEIN-ASSOCIATED FACTOR RNA POLYMERASE I SUBUNIT B"/>
    <property type="match status" value="1"/>
</dbReference>
<accession>A0A443HYY4</accession>
<keyword evidence="15" id="KW-1185">Reference proteome</keyword>
<evidence type="ECO:0000313" key="14">
    <source>
        <dbReference type="EMBL" id="RWQ97062.1"/>
    </source>
</evidence>
<keyword evidence="8" id="KW-0804">Transcription</keyword>
<evidence type="ECO:0000256" key="1">
    <source>
        <dbReference type="ARBA" id="ARBA00004604"/>
    </source>
</evidence>
<sequence>MEYVTRGVCGQEGCRETRYYLDNGLWFCLRGHQQEGRQVEEDPEDFGTQGKINRIKKAAAEKTQKTYRGRRAFTLFLQIYQLILWKQCFALVQQKGFPSEFETVVKDLWALRLERLSEKIETASDAELDAQIFSSQAIAAEDDEDGPRMRWGKVTDNPTLAETLGLCYLGALLLRLPVGISDLHRFAMRQEIPFIRAVREVPREMRDRLPQEYIGALDTRRLLQAEHLHRLVLELALLYNKRFGVTFPPLNSPLILFNHVKQLSLPIEIYPAVNQLQKLTGFTFQFPASVKDKATYLLMPEVQLMSLIVVSTKLLFPFDDVERYPESTKEPGSQRMNWKVWAEAQKQFESRTTEGGRIGKGNEILVNETDVFDMTTLQLDEYMDWYEKSWLDVRTSHPLADMFPAGRTGIEDEPQPISMTDDQDPLQKKLDTVMGALKPRKALSKEEIEGREDDIIRPGELYQRYRSEGDLPETARAFYEAASKIVGLSLHRLVRTVFETERRLDQWLDSKRRMEYHGEYPETDAGTSVFGLGEEDEDMSDLEYLDEREFSAPEDDGI</sequence>
<evidence type="ECO:0000259" key="12">
    <source>
        <dbReference type="Pfam" id="PF20644"/>
    </source>
</evidence>
<keyword evidence="5" id="KW-0862">Zinc</keyword>
<feature type="domain" description="Rrn7/TAF1B C-terminal cyclin" evidence="13">
    <location>
        <begin position="223"/>
        <end position="390"/>
    </location>
</feature>
<dbReference type="STRING" id="264951.A0A443HYY4"/>
<dbReference type="GO" id="GO:0001164">
    <property type="term" value="F:RNA polymerase I core promoter sequence-specific DNA binding"/>
    <property type="evidence" value="ECO:0007669"/>
    <property type="project" value="InterPro"/>
</dbReference>
<gene>
    <name evidence="14" type="ORF">C8Q69DRAFT_462232</name>
</gene>
<evidence type="ECO:0000256" key="10">
    <source>
        <dbReference type="SAM" id="MobiDB-lite"/>
    </source>
</evidence>
<keyword evidence="14" id="KW-0648">Protein biosynthesis</keyword>
<keyword evidence="14" id="KW-0396">Initiation factor</keyword>
<evidence type="ECO:0000259" key="13">
    <source>
        <dbReference type="Pfam" id="PF20645"/>
    </source>
</evidence>
<dbReference type="GO" id="GO:0003743">
    <property type="term" value="F:translation initiation factor activity"/>
    <property type="evidence" value="ECO:0007669"/>
    <property type="project" value="UniProtKB-KW"/>
</dbReference>
<evidence type="ECO:0000256" key="7">
    <source>
        <dbReference type="ARBA" id="ARBA00023125"/>
    </source>
</evidence>
<comment type="subcellular location">
    <subcellularLocation>
        <location evidence="1">Nucleus</location>
        <location evidence="1">Nucleolus</location>
    </subcellularLocation>
</comment>
<comment type="caution">
    <text evidence="14">The sequence shown here is derived from an EMBL/GenBank/DDBJ whole genome shotgun (WGS) entry which is preliminary data.</text>
</comment>
<dbReference type="InterPro" id="IPR033599">
    <property type="entry name" value="TAF1B/Rrn7"/>
</dbReference>
<dbReference type="RefSeq" id="XP_028486707.1">
    <property type="nucleotide sequence ID" value="XM_028630300.1"/>
</dbReference>
<evidence type="ECO:0000256" key="2">
    <source>
        <dbReference type="ARBA" id="ARBA00006899"/>
    </source>
</evidence>
<comment type="similarity">
    <text evidence="2">Belongs to the RRN7/TAF1B family.</text>
</comment>
<feature type="domain" description="Rrn7/TAF1B N-terminal cyclin" evidence="12">
    <location>
        <begin position="80"/>
        <end position="202"/>
    </location>
</feature>
<name>A0A443HYY4_BYSSP</name>
<feature type="domain" description="RRN7-type" evidence="11">
    <location>
        <begin position="5"/>
        <end position="36"/>
    </location>
</feature>
<evidence type="ECO:0000256" key="3">
    <source>
        <dbReference type="ARBA" id="ARBA00022723"/>
    </source>
</evidence>
<dbReference type="PANTHER" id="PTHR31576">
    <property type="entry name" value="TATA BOX-BINDING PROTEIN-ASSOCIATED FACTOR RNA POLYMERASE I SUBUNIT B"/>
    <property type="match status" value="1"/>
</dbReference>
<dbReference type="Pfam" id="PF11781">
    <property type="entry name" value="Zn_ribbon_RRN7"/>
    <property type="match status" value="1"/>
</dbReference>
<dbReference type="GO" id="GO:0070860">
    <property type="term" value="C:RNA polymerase I core factor complex"/>
    <property type="evidence" value="ECO:0007669"/>
    <property type="project" value="InterPro"/>
</dbReference>
<dbReference type="Proteomes" id="UP000283841">
    <property type="component" value="Unassembled WGS sequence"/>
</dbReference>
<keyword evidence="3" id="KW-0479">Metal-binding</keyword>
<keyword evidence="4" id="KW-0863">Zinc-finger</keyword>
<dbReference type="InterPro" id="IPR048540">
    <property type="entry name" value="Rrn7_cyclin_N"/>
</dbReference>
<feature type="region of interest" description="Disordered" evidence="10">
    <location>
        <begin position="518"/>
        <end position="558"/>
    </location>
</feature>
<dbReference type="VEuPathDB" id="FungiDB:C8Q69DRAFT_462232"/>
<protein>
    <submittedName>
        <fullName evidence="14">RNA polymerase I-specific transcription initiation factor Rrn7</fullName>
    </submittedName>
</protein>
<reference evidence="14 15" key="1">
    <citation type="journal article" date="2018" name="Front. Microbiol.">
        <title>Genomic and genetic insights into a cosmopolitan fungus, Paecilomyces variotii (Eurotiales).</title>
        <authorList>
            <person name="Urquhart A.S."/>
            <person name="Mondo S.J."/>
            <person name="Makela M.R."/>
            <person name="Hane J.K."/>
            <person name="Wiebenga A."/>
            <person name="He G."/>
            <person name="Mihaltcheva S."/>
            <person name="Pangilinan J."/>
            <person name="Lipzen A."/>
            <person name="Barry K."/>
            <person name="de Vries R.P."/>
            <person name="Grigoriev I.V."/>
            <person name="Idnurm A."/>
        </authorList>
    </citation>
    <scope>NUCLEOTIDE SEQUENCE [LARGE SCALE GENOMIC DNA]</scope>
    <source>
        <strain evidence="14 15">CBS 101075</strain>
    </source>
</reference>
<evidence type="ECO:0000313" key="15">
    <source>
        <dbReference type="Proteomes" id="UP000283841"/>
    </source>
</evidence>
<evidence type="ECO:0000256" key="4">
    <source>
        <dbReference type="ARBA" id="ARBA00022771"/>
    </source>
</evidence>
<evidence type="ECO:0000259" key="11">
    <source>
        <dbReference type="Pfam" id="PF11781"/>
    </source>
</evidence>
<evidence type="ECO:0000256" key="8">
    <source>
        <dbReference type="ARBA" id="ARBA00023163"/>
    </source>
</evidence>
<proteinExistence type="inferred from homology"/>
<dbReference type="Pfam" id="PF20645">
    <property type="entry name" value="Rrn7_cyclin_C"/>
    <property type="match status" value="1"/>
</dbReference>
<feature type="compositionally biased region" description="Acidic residues" evidence="10">
    <location>
        <begin position="533"/>
        <end position="544"/>
    </location>
</feature>
<dbReference type="EMBL" id="RCNU01000003">
    <property type="protein sequence ID" value="RWQ97062.1"/>
    <property type="molecule type" value="Genomic_DNA"/>
</dbReference>
<dbReference type="AlphaFoldDB" id="A0A443HYY4"/>
<evidence type="ECO:0000256" key="9">
    <source>
        <dbReference type="ARBA" id="ARBA00023242"/>
    </source>
</evidence>